<dbReference type="InterPro" id="IPR052895">
    <property type="entry name" value="HetReg/Transcr_Mod"/>
</dbReference>
<dbReference type="Pfam" id="PF06985">
    <property type="entry name" value="HET"/>
    <property type="match status" value="1"/>
</dbReference>
<gene>
    <name evidence="2" type="ORF">FB567DRAFT_496251</name>
</gene>
<dbReference type="Proteomes" id="UP000813461">
    <property type="component" value="Unassembled WGS sequence"/>
</dbReference>
<dbReference type="InterPro" id="IPR010730">
    <property type="entry name" value="HET"/>
</dbReference>
<proteinExistence type="predicted"/>
<feature type="domain" description="Heterokaryon incompatibility" evidence="1">
    <location>
        <begin position="58"/>
        <end position="209"/>
    </location>
</feature>
<evidence type="ECO:0000313" key="3">
    <source>
        <dbReference type="Proteomes" id="UP000813461"/>
    </source>
</evidence>
<protein>
    <submittedName>
        <fullName evidence="2">Heterokaryon incompatibility protein-domain-containing protein</fullName>
    </submittedName>
</protein>
<evidence type="ECO:0000259" key="1">
    <source>
        <dbReference type="Pfam" id="PF06985"/>
    </source>
</evidence>
<evidence type="ECO:0000313" key="2">
    <source>
        <dbReference type="EMBL" id="KAH7086758.1"/>
    </source>
</evidence>
<dbReference type="Pfam" id="PF26639">
    <property type="entry name" value="Het-6_barrel"/>
    <property type="match status" value="1"/>
</dbReference>
<accession>A0A8K0VYS8</accession>
<organism evidence="2 3">
    <name type="scientific">Paraphoma chrysanthemicola</name>
    <dbReference type="NCBI Taxonomy" id="798071"/>
    <lineage>
        <taxon>Eukaryota</taxon>
        <taxon>Fungi</taxon>
        <taxon>Dikarya</taxon>
        <taxon>Ascomycota</taxon>
        <taxon>Pezizomycotina</taxon>
        <taxon>Dothideomycetes</taxon>
        <taxon>Pleosporomycetidae</taxon>
        <taxon>Pleosporales</taxon>
        <taxon>Pleosporineae</taxon>
        <taxon>Phaeosphaeriaceae</taxon>
        <taxon>Paraphoma</taxon>
    </lineage>
</organism>
<dbReference type="EMBL" id="JAGMVJ010000010">
    <property type="protein sequence ID" value="KAH7086758.1"/>
    <property type="molecule type" value="Genomic_DNA"/>
</dbReference>
<dbReference type="AlphaFoldDB" id="A0A8K0VYS8"/>
<reference evidence="2" key="1">
    <citation type="journal article" date="2021" name="Nat. Commun.">
        <title>Genetic determinants of endophytism in the Arabidopsis root mycobiome.</title>
        <authorList>
            <person name="Mesny F."/>
            <person name="Miyauchi S."/>
            <person name="Thiergart T."/>
            <person name="Pickel B."/>
            <person name="Atanasova L."/>
            <person name="Karlsson M."/>
            <person name="Huettel B."/>
            <person name="Barry K.W."/>
            <person name="Haridas S."/>
            <person name="Chen C."/>
            <person name="Bauer D."/>
            <person name="Andreopoulos W."/>
            <person name="Pangilinan J."/>
            <person name="LaButti K."/>
            <person name="Riley R."/>
            <person name="Lipzen A."/>
            <person name="Clum A."/>
            <person name="Drula E."/>
            <person name="Henrissat B."/>
            <person name="Kohler A."/>
            <person name="Grigoriev I.V."/>
            <person name="Martin F.M."/>
            <person name="Hacquard S."/>
        </authorList>
    </citation>
    <scope>NUCLEOTIDE SEQUENCE</scope>
    <source>
        <strain evidence="2">MPI-SDFR-AT-0120</strain>
    </source>
</reference>
<name>A0A8K0VYS8_9PLEO</name>
<keyword evidence="3" id="KW-1185">Reference proteome</keyword>
<dbReference type="PANTHER" id="PTHR24148:SF73">
    <property type="entry name" value="HET DOMAIN PROTEIN (AFU_ORTHOLOGUE AFUA_8G01020)"/>
    <property type="match status" value="1"/>
</dbReference>
<comment type="caution">
    <text evidence="2">The sequence shown here is derived from an EMBL/GenBank/DDBJ whole genome shotgun (WGS) entry which is preliminary data.</text>
</comment>
<sequence length="600" mass="67648">MNPSLPSSDFLQLLNGNLHRSFPIRDEQIRVVDLLPGTGADAIILKCRIITLNGGRNFEALSYVWGDSHDTRTVSISGFDMEITQSLYAAFLHLRDVRNVRTLWTDQICIDQSDDEEKSRQVGLMGTIYRKCSECLIWLGDIPSNRLFLESDAQVVMDFIRTVAYDKPTFLDSHTLLLDDIDGERARSAFEALIMGGNPWWSRVWTLQEAALPATATLHWGPLTISLEIVELAALNLCSGWLFEGSSEEVQAEFHKLMSNFLYPVRGLRIARNREIPLNMLMRWRYREASDARDKVYGFGGLLPIKNLSSVPAMRNVDYRISPKVLFTNVTMDLIRSEGDLRALVGARELPHITPDLPTWTIDFAASSAIGTRQSKWWHHSHRYLRWTASKGLKLHVESLDGSGVLCLSGILIDRIEHISQVYQVTVEESIHDQTLQEVILQSRRILEERQQSCGSNLNAPYIGGGTIKDAFWRTMLGNLKMREFPTGVPKEHQEQEFEDYLDKGTYSELITSLHGHVPNHAFFTTASGYVGIGPSDIQAEDWVCIFGGGRVPFVIRATDAGTNAGSARYQLVGDAYVHGIMRGEAVVQRKEHAEMIRLV</sequence>
<dbReference type="PANTHER" id="PTHR24148">
    <property type="entry name" value="ANKYRIN REPEAT DOMAIN-CONTAINING PROTEIN 39 HOMOLOG-RELATED"/>
    <property type="match status" value="1"/>
</dbReference>
<dbReference type="OrthoDB" id="3557394at2759"/>